<name>A0A2W4YMZ7_9CYAN</name>
<evidence type="ECO:0000313" key="2">
    <source>
        <dbReference type="Proteomes" id="UP000249794"/>
    </source>
</evidence>
<dbReference type="PANTHER" id="PTHR38009:SF1">
    <property type="entry name" value="CONSERVED HYPOTHETICAL PHAGE TAIL PROTEIN"/>
    <property type="match status" value="1"/>
</dbReference>
<dbReference type="InterPro" id="IPR011747">
    <property type="entry name" value="CHP02241"/>
</dbReference>
<reference evidence="1 2" key="2">
    <citation type="submission" date="2018-06" db="EMBL/GenBank/DDBJ databases">
        <title>Metagenomic assembly of (sub)arctic Cyanobacteria and their associated microbiome from non-axenic cultures.</title>
        <authorList>
            <person name="Baurain D."/>
        </authorList>
    </citation>
    <scope>NUCLEOTIDE SEQUENCE [LARGE SCALE GENOMIC DNA]</scope>
    <source>
        <strain evidence="1">ULC027bin1</strain>
    </source>
</reference>
<organism evidence="1 2">
    <name type="scientific">Phormidesmis priestleyi</name>
    <dbReference type="NCBI Taxonomy" id="268141"/>
    <lineage>
        <taxon>Bacteria</taxon>
        <taxon>Bacillati</taxon>
        <taxon>Cyanobacteriota</taxon>
        <taxon>Cyanophyceae</taxon>
        <taxon>Leptolyngbyales</taxon>
        <taxon>Leptolyngbyaceae</taxon>
        <taxon>Phormidesmis</taxon>
    </lineage>
</organism>
<dbReference type="PANTHER" id="PTHR38009">
    <property type="entry name" value="CONSERVED HYPOTHETICAL PHAGE TAIL PROTEIN"/>
    <property type="match status" value="1"/>
</dbReference>
<protein>
    <submittedName>
        <fullName evidence="1">Phage tail protein</fullName>
    </submittedName>
</protein>
<evidence type="ECO:0000313" key="1">
    <source>
        <dbReference type="EMBL" id="PZO48431.1"/>
    </source>
</evidence>
<dbReference type="AlphaFoldDB" id="A0A2W4YMZ7"/>
<dbReference type="Proteomes" id="UP000249794">
    <property type="component" value="Unassembled WGS sequence"/>
</dbReference>
<dbReference type="GO" id="GO:0005198">
    <property type="term" value="F:structural molecule activity"/>
    <property type="evidence" value="ECO:0007669"/>
    <property type="project" value="InterPro"/>
</dbReference>
<comment type="caution">
    <text evidence="1">The sequence shown here is derived from an EMBL/GenBank/DDBJ whole genome shotgun (WGS) entry which is preliminary data.</text>
</comment>
<dbReference type="Pfam" id="PF06841">
    <property type="entry name" value="Phage_T4_gp19"/>
    <property type="match status" value="1"/>
</dbReference>
<sequence length="152" mass="16560">MPRTHPYPAFNFLVNLNGPVGPEEPLGGFSDVSGLGTEITIAEYRNGNEKENRTRKVPGIYKASDVTLKRGVVDSADLWAWMQAARVQGPDAQREVVITLRDEAGKSIQAWKLRGVVPMKYTAPTFAAKGGGDLALEELTLSAETIEFEKLG</sequence>
<reference evidence="2" key="1">
    <citation type="submission" date="2018-04" db="EMBL/GenBank/DDBJ databases">
        <authorList>
            <person name="Cornet L."/>
        </authorList>
    </citation>
    <scope>NUCLEOTIDE SEQUENCE [LARGE SCALE GENOMIC DNA]</scope>
</reference>
<dbReference type="InterPro" id="IPR010667">
    <property type="entry name" value="Phage_T4_Gp19"/>
</dbReference>
<dbReference type="NCBIfam" id="TIGR02241">
    <property type="entry name" value="conserved hypothetical phage tail region protein"/>
    <property type="match status" value="1"/>
</dbReference>
<proteinExistence type="predicted"/>
<accession>A0A2W4YMZ7</accession>
<gene>
    <name evidence="1" type="ORF">DCF15_17940</name>
</gene>
<dbReference type="EMBL" id="QBMP01000239">
    <property type="protein sequence ID" value="PZO48431.1"/>
    <property type="molecule type" value="Genomic_DNA"/>
</dbReference>